<accession>A0ABR5ZJN3</accession>
<dbReference type="RefSeq" id="WP_181838357.1">
    <property type="nucleotide sequence ID" value="NZ_JACERK010000017.1"/>
</dbReference>
<organism evidence="1 2">
    <name type="scientific">Pectobacterium aroidearum</name>
    <dbReference type="NCBI Taxonomy" id="1201031"/>
    <lineage>
        <taxon>Bacteria</taxon>
        <taxon>Pseudomonadati</taxon>
        <taxon>Pseudomonadota</taxon>
        <taxon>Gammaproteobacteria</taxon>
        <taxon>Enterobacterales</taxon>
        <taxon>Pectobacteriaceae</taxon>
        <taxon>Pectobacterium</taxon>
    </lineage>
</organism>
<dbReference type="Proteomes" id="UP000530038">
    <property type="component" value="Unassembled WGS sequence"/>
</dbReference>
<name>A0ABR5ZJN3_9GAMM</name>
<dbReference type="Pfam" id="PF04381">
    <property type="entry name" value="RdgC"/>
    <property type="match status" value="1"/>
</dbReference>
<evidence type="ECO:0000313" key="2">
    <source>
        <dbReference type="Proteomes" id="UP000530038"/>
    </source>
</evidence>
<comment type="caution">
    <text evidence="1">The sequence shown here is derived from an EMBL/GenBank/DDBJ whole genome shotgun (WGS) entry which is preliminary data.</text>
</comment>
<reference evidence="1 2" key="1">
    <citation type="submission" date="2020-07" db="EMBL/GenBank/DDBJ databases">
        <title>Characterization of Pectobacterium aroidearum strains causing soft rot on Amorphophallus konjac.</title>
        <authorList>
            <person name="Xie H."/>
        </authorList>
    </citation>
    <scope>NUCLEOTIDE SEQUENCE [LARGE SCALE GENOMIC DNA]</scope>
    <source>
        <strain evidence="1 2">MY10</strain>
    </source>
</reference>
<keyword evidence="2" id="KW-1185">Reference proteome</keyword>
<sequence length="316" mass="34758">MKTFKTLFPYKIDIVLPDNIAELIELKPFNGLTDSSRSASGFAIIGDDFRSVVSDGRVLVKYVSASRTANAAAVKQLTNERIDSAIAAGRDINENVKKELEEQAYNEIIRYAPISTWSAYLLICPSEHFIFAAGGNAKKCEEALSLLRHTLGSLPVLPWGFGGIESRMITSHLTSADPDAYKLPENLAISRFGKTVVTGTGEDTSLKLTLDGVRNDTKEAKALIEGMAVRAAEMSLVERPANGQIKNLADFVLHLPLSGNPHLKRFDYDNDDPRYESAETEQHRCAVEMLLVAKTTTQILKSLESFFGVSDDDDQE</sequence>
<evidence type="ECO:0000313" key="1">
    <source>
        <dbReference type="EMBL" id="MBA5234784.1"/>
    </source>
</evidence>
<dbReference type="EMBL" id="JACERK010000017">
    <property type="protein sequence ID" value="MBA5234784.1"/>
    <property type="molecule type" value="Genomic_DNA"/>
</dbReference>
<gene>
    <name evidence="1" type="primary">rdgC</name>
    <name evidence="1" type="ORF">H2Y56_22135</name>
</gene>
<protein>
    <submittedName>
        <fullName evidence="1">Recombination-associated protein RdgC</fullName>
    </submittedName>
</protein>
<proteinExistence type="predicted"/>
<dbReference type="InterPro" id="IPR007476">
    <property type="entry name" value="RdgC"/>
</dbReference>